<dbReference type="PROSITE" id="PS51257">
    <property type="entry name" value="PROKAR_LIPOPROTEIN"/>
    <property type="match status" value="1"/>
</dbReference>
<dbReference type="RefSeq" id="WP_093316373.1">
    <property type="nucleotide sequence ID" value="NZ_FOAF01000001.1"/>
</dbReference>
<feature type="signal peptide" evidence="3">
    <location>
        <begin position="1"/>
        <end position="20"/>
    </location>
</feature>
<evidence type="ECO:0000256" key="1">
    <source>
        <dbReference type="ARBA" id="ARBA00022729"/>
    </source>
</evidence>
<reference evidence="6" key="1">
    <citation type="submission" date="2016-10" db="EMBL/GenBank/DDBJ databases">
        <authorList>
            <person name="Varghese N."/>
            <person name="Submissions S."/>
        </authorList>
    </citation>
    <scope>NUCLEOTIDE SEQUENCE [LARGE SCALE GENOMIC DNA]</scope>
    <source>
        <strain evidence="6">DSM 18733</strain>
    </source>
</reference>
<dbReference type="AlphaFoldDB" id="A0A1H7GIK4"/>
<evidence type="ECO:0000313" key="6">
    <source>
        <dbReference type="Proteomes" id="UP000199421"/>
    </source>
</evidence>
<gene>
    <name evidence="5" type="ORF">SAMN05661044_00056</name>
</gene>
<dbReference type="InterPro" id="IPR008929">
    <property type="entry name" value="Chondroitin_lyas"/>
</dbReference>
<dbReference type="EMBL" id="FOAF01000001">
    <property type="protein sequence ID" value="SEK36340.1"/>
    <property type="molecule type" value="Genomic_DNA"/>
</dbReference>
<evidence type="ECO:0000256" key="3">
    <source>
        <dbReference type="SAM" id="SignalP"/>
    </source>
</evidence>
<sequence length="412" mass="45554">MRKKPLNILLGLSMMLAVSACSKPAGQELEANLSKKANSPNQVLAFTHPGLLHTEADFTRMRDKVNANAEPWLSGWNKLTANGRSQLSWVARPTDTVIRGGTGQNYAAFMYDVAAAYQTALRWKVSGDVAYANKSIEIMNAWSARLKAVTGNADRYLAAGIYGYQFANAAEIMRTYSGWDTADFNRFKNMMLTVFYPLNDRFLREHNDACITNYWANWDLCNMASILAIGVLCDDQAKYDQAINYFKNGAGNGSINKAVWTLHSPTRGQWQEAGRDQGHSIMGVGLMASFCEMAWNQGDDMYGWNNNRFMAGAEYVAEYNRGNTVPYSTYNWGTGQNCAPMSQTVISAAGRGEARPVWEMIYNHYVKRKGMNLPACAGIATQVRPEGGGGDYGPNSGGYDQLGFGTLTFTRD</sequence>
<keyword evidence="1 3" id="KW-0732">Signal</keyword>
<dbReference type="STRING" id="407022.SAMN05661044_00056"/>
<dbReference type="SUPFAM" id="SSF48230">
    <property type="entry name" value="Chondroitin AC/alginate lyase"/>
    <property type="match status" value="1"/>
</dbReference>
<proteinExistence type="predicted"/>
<dbReference type="GO" id="GO:0016829">
    <property type="term" value="F:lyase activity"/>
    <property type="evidence" value="ECO:0007669"/>
    <property type="project" value="UniProtKB-KW"/>
</dbReference>
<feature type="domain" description="Alginate lyase" evidence="4">
    <location>
        <begin position="100"/>
        <end position="321"/>
    </location>
</feature>
<accession>A0A1H7GIK4</accession>
<dbReference type="InterPro" id="IPR008397">
    <property type="entry name" value="Alginate_lyase_dom"/>
</dbReference>
<evidence type="ECO:0000259" key="4">
    <source>
        <dbReference type="Pfam" id="PF05426"/>
    </source>
</evidence>
<organism evidence="5 6">
    <name type="scientific">Olivibacter domesticus</name>
    <name type="common">Pseudosphingobacterium domesticum</name>
    <dbReference type="NCBI Taxonomy" id="407022"/>
    <lineage>
        <taxon>Bacteria</taxon>
        <taxon>Pseudomonadati</taxon>
        <taxon>Bacteroidota</taxon>
        <taxon>Sphingobacteriia</taxon>
        <taxon>Sphingobacteriales</taxon>
        <taxon>Sphingobacteriaceae</taxon>
        <taxon>Olivibacter</taxon>
    </lineage>
</organism>
<name>A0A1H7GIK4_OLID1</name>
<evidence type="ECO:0000256" key="2">
    <source>
        <dbReference type="ARBA" id="ARBA00023239"/>
    </source>
</evidence>
<dbReference type="GO" id="GO:0042597">
    <property type="term" value="C:periplasmic space"/>
    <property type="evidence" value="ECO:0007669"/>
    <property type="project" value="InterPro"/>
</dbReference>
<dbReference type="Gene3D" id="1.50.10.100">
    <property type="entry name" value="Chondroitin AC/alginate lyase"/>
    <property type="match status" value="1"/>
</dbReference>
<keyword evidence="2 5" id="KW-0456">Lyase</keyword>
<dbReference type="Pfam" id="PF05426">
    <property type="entry name" value="Alginate_lyase"/>
    <property type="match status" value="1"/>
</dbReference>
<dbReference type="OrthoDB" id="222550at2"/>
<dbReference type="Proteomes" id="UP000199421">
    <property type="component" value="Unassembled WGS sequence"/>
</dbReference>
<feature type="chain" id="PRO_5011628371" evidence="3">
    <location>
        <begin position="21"/>
        <end position="412"/>
    </location>
</feature>
<keyword evidence="6" id="KW-1185">Reference proteome</keyword>
<evidence type="ECO:0000313" key="5">
    <source>
        <dbReference type="EMBL" id="SEK36340.1"/>
    </source>
</evidence>
<protein>
    <submittedName>
        <fullName evidence="5">Alginate lyase</fullName>
    </submittedName>
</protein>